<dbReference type="RefSeq" id="WP_151992103.1">
    <property type="nucleotide sequence ID" value="NZ_LR701528.1"/>
</dbReference>
<organism evidence="1 2">
    <name type="scientific">Sphingomonas aurantiaca</name>
    <dbReference type="NCBI Taxonomy" id="185949"/>
    <lineage>
        <taxon>Bacteria</taxon>
        <taxon>Pseudomonadati</taxon>
        <taxon>Pseudomonadota</taxon>
        <taxon>Alphaproteobacteria</taxon>
        <taxon>Sphingomonadales</taxon>
        <taxon>Sphingomonadaceae</taxon>
        <taxon>Sphingomonas</taxon>
    </lineage>
</organism>
<evidence type="ECO:0000313" key="2">
    <source>
        <dbReference type="Proteomes" id="UP000326857"/>
    </source>
</evidence>
<name>A0A5E8AJL3_9SPHN</name>
<accession>A0A5E8AJL3</accession>
<reference evidence="1 2" key="1">
    <citation type="submission" date="2019-09" db="EMBL/GenBank/DDBJ databases">
        <authorList>
            <person name="Dittami M. S."/>
        </authorList>
    </citation>
    <scope>NUCLEOTIDE SEQUENCE [LARGE SCALE GENOMIC DNA]</scope>
    <source>
        <strain evidence="1">SPHINGO391</strain>
    </source>
</reference>
<proteinExistence type="predicted"/>
<dbReference type="Proteomes" id="UP000326857">
    <property type="component" value="Unassembled WGS sequence"/>
</dbReference>
<dbReference type="EMBL" id="CABVLI010000048">
    <property type="protein sequence ID" value="VVT31652.1"/>
    <property type="molecule type" value="Genomic_DNA"/>
</dbReference>
<gene>
    <name evidence="1" type="ORF">SPHINGO391_520215</name>
</gene>
<dbReference type="AlphaFoldDB" id="A0A5E8AJL3"/>
<protein>
    <submittedName>
        <fullName evidence="1">Uncharacterized protein</fullName>
    </submittedName>
</protein>
<evidence type="ECO:0000313" key="1">
    <source>
        <dbReference type="EMBL" id="VVT31652.1"/>
    </source>
</evidence>
<sequence>MSARLRVLADSYLDHIRIAIEAGDQGAPFRDFVDNWNAFRCDHEHHRSRGDRPRWFNNPSALARVQMLDALDFRSVGASAILGDAARDPAAYQRRYAARDRDVKLVVDHAVPIGVMVAALFAGDVELTREGIDAYLNRWYRLGLLSHHEDASLNVQGLRSAMPVGWDRENPYARYKAAGIATAHV</sequence>